<dbReference type="InterPro" id="IPR014044">
    <property type="entry name" value="CAP_dom"/>
</dbReference>
<feature type="compositionally biased region" description="Acidic residues" evidence="1">
    <location>
        <begin position="29"/>
        <end position="39"/>
    </location>
</feature>
<evidence type="ECO:0000313" key="4">
    <source>
        <dbReference type="EMBL" id="GIN61397.1"/>
    </source>
</evidence>
<dbReference type="SUPFAM" id="SSF55797">
    <property type="entry name" value="PR-1-like"/>
    <property type="match status" value="1"/>
</dbReference>
<gene>
    <name evidence="4" type="primary">ylbC</name>
    <name evidence="4" type="ORF">J27TS8_13900</name>
</gene>
<dbReference type="AlphaFoldDB" id="A0A919WGL6"/>
<proteinExistence type="predicted"/>
<dbReference type="RefSeq" id="WP_095313149.1">
    <property type="nucleotide sequence ID" value="NZ_BORC01000002.1"/>
</dbReference>
<evidence type="ECO:0000259" key="2">
    <source>
        <dbReference type="Pfam" id="PF00188"/>
    </source>
</evidence>
<dbReference type="InterPro" id="IPR029410">
    <property type="entry name" value="CAP_assoc"/>
</dbReference>
<name>A0A919WGL6_9BACI</name>
<evidence type="ECO:0000256" key="1">
    <source>
        <dbReference type="SAM" id="MobiDB-lite"/>
    </source>
</evidence>
<feature type="domain" description="CAP-associated" evidence="3">
    <location>
        <begin position="55"/>
        <end position="194"/>
    </location>
</feature>
<evidence type="ECO:0000259" key="3">
    <source>
        <dbReference type="Pfam" id="PF14504"/>
    </source>
</evidence>
<dbReference type="OrthoDB" id="9783944at2"/>
<comment type="caution">
    <text evidence="4">The sequence shown here is derived from an EMBL/GenBank/DDBJ whole genome shotgun (WGS) entry which is preliminary data.</text>
</comment>
<accession>A0A919WGL6</accession>
<protein>
    <submittedName>
        <fullName evidence="4">Membrane protein YlbC</fullName>
    </submittedName>
</protein>
<dbReference type="CDD" id="cd05379">
    <property type="entry name" value="CAP_bacterial"/>
    <property type="match status" value="1"/>
</dbReference>
<dbReference type="PANTHER" id="PTHR31157:SF26">
    <property type="entry name" value="SCP-LIKE EXTRACELLULAR PROTEIN"/>
    <property type="match status" value="1"/>
</dbReference>
<feature type="domain" description="SCP" evidence="2">
    <location>
        <begin position="229"/>
        <end position="335"/>
    </location>
</feature>
<dbReference type="Pfam" id="PF00188">
    <property type="entry name" value="CAP"/>
    <property type="match status" value="1"/>
</dbReference>
<dbReference type="EMBL" id="BORC01000002">
    <property type="protein sequence ID" value="GIN61397.1"/>
    <property type="molecule type" value="Genomic_DNA"/>
</dbReference>
<dbReference type="PANTHER" id="PTHR31157">
    <property type="entry name" value="SCP DOMAIN-CONTAINING PROTEIN"/>
    <property type="match status" value="1"/>
</dbReference>
<reference evidence="4" key="1">
    <citation type="submission" date="2021-03" db="EMBL/GenBank/DDBJ databases">
        <title>Antimicrobial resistance genes in bacteria isolated from Japanese honey, and their potential for conferring macrolide and lincosamide resistance in the American foulbrood pathogen Paenibacillus larvae.</title>
        <authorList>
            <person name="Okamoto M."/>
            <person name="Kumagai M."/>
            <person name="Kanamori H."/>
            <person name="Takamatsu D."/>
        </authorList>
    </citation>
    <scope>NUCLEOTIDE SEQUENCE</scope>
    <source>
        <strain evidence="4">J27TS8</strain>
    </source>
</reference>
<organism evidence="4 5">
    <name type="scientific">Robertmurraya siralis</name>
    <dbReference type="NCBI Taxonomy" id="77777"/>
    <lineage>
        <taxon>Bacteria</taxon>
        <taxon>Bacillati</taxon>
        <taxon>Bacillota</taxon>
        <taxon>Bacilli</taxon>
        <taxon>Bacillales</taxon>
        <taxon>Bacillaceae</taxon>
        <taxon>Robertmurraya</taxon>
    </lineage>
</organism>
<dbReference type="Proteomes" id="UP000682111">
    <property type="component" value="Unassembled WGS sequence"/>
</dbReference>
<feature type="region of interest" description="Disordered" evidence="1">
    <location>
        <begin position="23"/>
        <end position="48"/>
    </location>
</feature>
<dbReference type="Gene3D" id="3.40.33.10">
    <property type="entry name" value="CAP"/>
    <property type="match status" value="1"/>
</dbReference>
<evidence type="ECO:0000313" key="5">
    <source>
        <dbReference type="Proteomes" id="UP000682111"/>
    </source>
</evidence>
<keyword evidence="5" id="KW-1185">Reference proteome</keyword>
<sequence>MLAVIFYLNLSFEDDILVNEHPNSHQVDESLEEETDDGTDNPQIDAPSSGIATLIGKDMSQLEEKLGKPSRVDPSAYGYDWWIYKKSLQEYIQVGIRDETVVTIYAIGSDVDIPPFKIGQPVEEIYASVPIGPYISLMYEGSSYRFELTEDDMNTRPLVQMGDFYAQFYIDKFDGTLSSVRFMDAETLIKLQPYELVYVGELVEVKPWEAGSESEVAKGNAEQIFDISNIMRVRHELAPLEKDEMVAEVALAHSIDMYENEEFSHTSKTSGELSDRLEASEIFYQLAGENIAANYADAPAVMEGWLNSKGHRETLLNGQFTHIGVGVYHLHYTQNFIQKWHEE</sequence>
<dbReference type="Pfam" id="PF14504">
    <property type="entry name" value="CAP_assoc_N"/>
    <property type="match status" value="1"/>
</dbReference>
<dbReference type="InterPro" id="IPR035940">
    <property type="entry name" value="CAP_sf"/>
</dbReference>